<dbReference type="PANTHER" id="PTHR33376">
    <property type="match status" value="1"/>
</dbReference>
<dbReference type="InterPro" id="IPR038404">
    <property type="entry name" value="TRAP_DctP_sf"/>
</dbReference>
<dbReference type="Proteomes" id="UP000706172">
    <property type="component" value="Unassembled WGS sequence"/>
</dbReference>
<dbReference type="AlphaFoldDB" id="A0A931D1F2"/>
<dbReference type="CDD" id="cd13665">
    <property type="entry name" value="PBP2_TRAP_Dctp3_4"/>
    <property type="match status" value="1"/>
</dbReference>
<keyword evidence="1" id="KW-0732">Signal</keyword>
<dbReference type="Gene3D" id="3.40.190.170">
    <property type="entry name" value="Bacterial extracellular solute-binding protein, family 7"/>
    <property type="match status" value="1"/>
</dbReference>
<accession>A0A931D1F2</accession>
<proteinExistence type="predicted"/>
<dbReference type="NCBIfam" id="NF037995">
    <property type="entry name" value="TRAP_S1"/>
    <property type="match status" value="1"/>
</dbReference>
<dbReference type="Pfam" id="PF03480">
    <property type="entry name" value="DctP"/>
    <property type="match status" value="1"/>
</dbReference>
<evidence type="ECO:0000313" key="3">
    <source>
        <dbReference type="Proteomes" id="UP000706172"/>
    </source>
</evidence>
<dbReference type="GO" id="GO:0055085">
    <property type="term" value="P:transmembrane transport"/>
    <property type="evidence" value="ECO:0007669"/>
    <property type="project" value="InterPro"/>
</dbReference>
<dbReference type="PANTHER" id="PTHR33376:SF15">
    <property type="entry name" value="BLL6794 PROTEIN"/>
    <property type="match status" value="1"/>
</dbReference>
<gene>
    <name evidence="2" type="ORF">H0S81_10820</name>
</gene>
<dbReference type="EMBL" id="JACCQK010000713">
    <property type="protein sequence ID" value="MBG0780403.1"/>
    <property type="molecule type" value="Genomic_DNA"/>
</dbReference>
<organism evidence="2 3">
    <name type="scientific">Desulfotignum balticum</name>
    <dbReference type="NCBI Taxonomy" id="115781"/>
    <lineage>
        <taxon>Bacteria</taxon>
        <taxon>Pseudomonadati</taxon>
        <taxon>Thermodesulfobacteriota</taxon>
        <taxon>Desulfobacteria</taxon>
        <taxon>Desulfobacterales</taxon>
        <taxon>Desulfobacteraceae</taxon>
        <taxon>Desulfotignum</taxon>
    </lineage>
</organism>
<evidence type="ECO:0000313" key="2">
    <source>
        <dbReference type="EMBL" id="MBG0780403.1"/>
    </source>
</evidence>
<sequence>MRKSFSIFRIIFTTATLVLWGATLFAKPVTLTYSNFFPPTHVQSQLAQAWCDEVEKQTDGRVTVQYFPGQTLTKGTQNYDGVVSGLSDIGMCLFAYTRGRFPVMEAVDLPLGYDSGITATRVVNTVYEKLQPKELENTQVMYLHAHGAGLLHTSGKAIRTLEDFKGMKLRGHGTSAQMITALGGIPVSLPMPELYQSLQKNIVQGALYPIETNKGWRMGEVVDYLTLSTSIAYTSSFYVVMNKKKWAQIPDDLKPVIMEINQEWAKKHGQAWDDSDREGMEFLKSLDREVISLSDAEAARWQKAVAPVVETYIKKMNNNGFDGEKIVDLVKTTLAELKQ</sequence>
<comment type="caution">
    <text evidence="2">The sequence shown here is derived from an EMBL/GenBank/DDBJ whole genome shotgun (WGS) entry which is preliminary data.</text>
</comment>
<reference evidence="2" key="1">
    <citation type="submission" date="2020-07" db="EMBL/GenBank/DDBJ databases">
        <title>Severe corrosion of carbon steel in oil field produced water can be linked to methanogenic archaea containing a special type of NiFe hydrogenase.</title>
        <authorList>
            <person name="Lahme S."/>
            <person name="Mand J."/>
            <person name="Longwell J."/>
            <person name="Smith R."/>
            <person name="Enning D."/>
        </authorList>
    </citation>
    <scope>NUCLEOTIDE SEQUENCE</scope>
    <source>
        <strain evidence="2">MIC098Bin6</strain>
    </source>
</reference>
<protein>
    <submittedName>
        <fullName evidence="2">TRAP transporter substrate-binding protein</fullName>
    </submittedName>
</protein>
<evidence type="ECO:0000256" key="1">
    <source>
        <dbReference type="ARBA" id="ARBA00022729"/>
    </source>
</evidence>
<dbReference type="InterPro" id="IPR018389">
    <property type="entry name" value="DctP_fam"/>
</dbReference>
<name>A0A931D1F2_9BACT</name>